<dbReference type="Proteomes" id="UP000032180">
    <property type="component" value="Chromosome 12"/>
</dbReference>
<dbReference type="AlphaFoldDB" id="A0A0D9Y0N0"/>
<evidence type="ECO:0000259" key="2">
    <source>
        <dbReference type="Pfam" id="PF03469"/>
    </source>
</evidence>
<dbReference type="InterPro" id="IPR005379">
    <property type="entry name" value="FDM1-5/IDN2_XH"/>
</dbReference>
<reference evidence="3 4" key="2">
    <citation type="submission" date="2013-12" db="EMBL/GenBank/DDBJ databases">
        <authorList>
            <person name="Yu Y."/>
            <person name="Lee S."/>
            <person name="de Baynast K."/>
            <person name="Wissotski M."/>
            <person name="Liu L."/>
            <person name="Talag J."/>
            <person name="Goicoechea J."/>
            <person name="Angelova A."/>
            <person name="Jetty R."/>
            <person name="Kudrna D."/>
            <person name="Golser W."/>
            <person name="Rivera L."/>
            <person name="Zhang J."/>
            <person name="Wing R."/>
        </authorList>
    </citation>
    <scope>NUCLEOTIDE SEQUENCE</scope>
</reference>
<dbReference type="PANTHER" id="PTHR21596:SF55">
    <property type="entry name" value="OS12G0572500 PROTEIN"/>
    <property type="match status" value="1"/>
</dbReference>
<evidence type="ECO:0000256" key="1">
    <source>
        <dbReference type="SAM" id="Coils"/>
    </source>
</evidence>
<keyword evidence="4" id="KW-1185">Reference proteome</keyword>
<protein>
    <recommendedName>
        <fullName evidence="2">Factor of DNA methylation 1-5/IDN2 domain-containing protein</fullName>
    </recommendedName>
</protein>
<dbReference type="HOGENOM" id="CLU_021775_3_0_1"/>
<dbReference type="Gramene" id="LPERR12G13720.2">
    <property type="protein sequence ID" value="LPERR12G13720.2"/>
    <property type="gene ID" value="LPERR12G13720"/>
</dbReference>
<dbReference type="EnsemblPlants" id="LPERR12G13720.2">
    <property type="protein sequence ID" value="LPERR12G13720.2"/>
    <property type="gene ID" value="LPERR12G13720"/>
</dbReference>
<feature type="coiled-coil region" evidence="1">
    <location>
        <begin position="36"/>
        <end position="114"/>
    </location>
</feature>
<dbReference type="EnsemblPlants" id="LPERR12G13720.3">
    <property type="protein sequence ID" value="LPERR12G13720.3"/>
    <property type="gene ID" value="LPERR12G13720"/>
</dbReference>
<reference evidence="3 4" key="1">
    <citation type="submission" date="2012-08" db="EMBL/GenBank/DDBJ databases">
        <title>Oryza genome evolution.</title>
        <authorList>
            <person name="Wing R.A."/>
        </authorList>
    </citation>
    <scope>NUCLEOTIDE SEQUENCE</scope>
</reference>
<dbReference type="Gramene" id="LPERR12G13720.3">
    <property type="protein sequence ID" value="LPERR12G13720.3"/>
    <property type="gene ID" value="LPERR12G13720"/>
</dbReference>
<dbReference type="SUPFAM" id="SSF103657">
    <property type="entry name" value="BAR/IMD domain-like"/>
    <property type="match status" value="1"/>
</dbReference>
<proteinExistence type="predicted"/>
<dbReference type="eggNOG" id="ENOG502QRE8">
    <property type="taxonomic scope" value="Eukaryota"/>
</dbReference>
<feature type="domain" description="Factor of DNA methylation 1-5/IDN2" evidence="2">
    <location>
        <begin position="208"/>
        <end position="336"/>
    </location>
</feature>
<evidence type="ECO:0000313" key="4">
    <source>
        <dbReference type="Proteomes" id="UP000032180"/>
    </source>
</evidence>
<dbReference type="InterPro" id="IPR045177">
    <property type="entry name" value="FDM1-5/IDN2"/>
</dbReference>
<dbReference type="Pfam" id="PF03469">
    <property type="entry name" value="XH"/>
    <property type="match status" value="1"/>
</dbReference>
<dbReference type="EnsemblPlants" id="LPERR12G13720.1">
    <property type="protein sequence ID" value="LPERR12G13720.1"/>
    <property type="gene ID" value="LPERR12G13720"/>
</dbReference>
<dbReference type="GO" id="GO:0080188">
    <property type="term" value="P:gene silencing by siRNA-directed DNA methylation"/>
    <property type="evidence" value="ECO:0007669"/>
    <property type="project" value="InterPro"/>
</dbReference>
<dbReference type="STRING" id="77586.A0A0D9Y0N0"/>
<sequence>MAESRNEGEDLGGRMKLIESKIESKLFFHKDAMVEYMDMKSVARELSEEKERMEQEHHQKLVTVSKELLEPVQEELDAAKSELLDSKEQIVKVMEELVETKGQLVQKCREMEALRKKIKRSEAIAAVFLKTKGVQTRSMCKRKKLSQACPGNGCLEHDLNAQQSGRRQVMKHPTVGHPASKDDDLEILRDKLIKGFIEIDAGHPVGIKEIGVLNDNPFQPACDEKLPPEEADMTASELNSLWQELLNDKSWNPFHIITVDGNRQVEVINVDDDKLKDLRMTWGEGPYKSITDALVERKEYNVDGPGVFDLWNYKEERKASLGECIDFIFDQVKQLKLIRRKSPRLQRSVC</sequence>
<organism evidence="3 4">
    <name type="scientific">Leersia perrieri</name>
    <dbReference type="NCBI Taxonomy" id="77586"/>
    <lineage>
        <taxon>Eukaryota</taxon>
        <taxon>Viridiplantae</taxon>
        <taxon>Streptophyta</taxon>
        <taxon>Embryophyta</taxon>
        <taxon>Tracheophyta</taxon>
        <taxon>Spermatophyta</taxon>
        <taxon>Magnoliopsida</taxon>
        <taxon>Liliopsida</taxon>
        <taxon>Poales</taxon>
        <taxon>Poaceae</taxon>
        <taxon>BOP clade</taxon>
        <taxon>Oryzoideae</taxon>
        <taxon>Oryzeae</taxon>
        <taxon>Oryzinae</taxon>
        <taxon>Leersia</taxon>
    </lineage>
</organism>
<keyword evidence="1" id="KW-0175">Coiled coil</keyword>
<name>A0A0D9Y0N0_9ORYZ</name>
<evidence type="ECO:0000313" key="3">
    <source>
        <dbReference type="EnsemblPlants" id="LPERR12G13720.3"/>
    </source>
</evidence>
<reference evidence="3" key="3">
    <citation type="submission" date="2015-04" db="UniProtKB">
        <authorList>
            <consortium name="EnsemblPlants"/>
        </authorList>
    </citation>
    <scope>IDENTIFICATION</scope>
</reference>
<dbReference type="PANTHER" id="PTHR21596">
    <property type="entry name" value="RIBONUCLEASE P SUBUNIT P38"/>
    <property type="match status" value="1"/>
</dbReference>
<dbReference type="Gramene" id="LPERR12G13720.1">
    <property type="protein sequence ID" value="LPERR12G13720.1"/>
    <property type="gene ID" value="LPERR12G13720"/>
</dbReference>
<accession>A0A0D9Y0N0</accession>
<dbReference type="InterPro" id="IPR027267">
    <property type="entry name" value="AH/BAR_dom_sf"/>
</dbReference>